<dbReference type="Gene3D" id="1.10.287.110">
    <property type="entry name" value="DnaJ domain"/>
    <property type="match status" value="1"/>
</dbReference>
<dbReference type="PROSITE" id="PS50076">
    <property type="entry name" value="DNAJ_2"/>
    <property type="match status" value="1"/>
</dbReference>
<evidence type="ECO:0000313" key="4">
    <source>
        <dbReference type="Proteomes" id="UP000789595"/>
    </source>
</evidence>
<dbReference type="InterPro" id="IPR036869">
    <property type="entry name" value="J_dom_sf"/>
</dbReference>
<dbReference type="SUPFAM" id="SSF46565">
    <property type="entry name" value="Chaperone J-domain"/>
    <property type="match status" value="1"/>
</dbReference>
<feature type="region of interest" description="Disordered" evidence="1">
    <location>
        <begin position="1"/>
        <end position="65"/>
    </location>
</feature>
<dbReference type="EMBL" id="CAKKNE010000006">
    <property type="protein sequence ID" value="CAH0379800.1"/>
    <property type="molecule type" value="Genomic_DNA"/>
</dbReference>
<name>A0A8J2SXW8_9STRA</name>
<protein>
    <recommendedName>
        <fullName evidence="2">J domain-containing protein</fullName>
    </recommendedName>
</protein>
<comment type="caution">
    <text evidence="3">The sequence shown here is derived from an EMBL/GenBank/DDBJ whole genome shotgun (WGS) entry which is preliminary data.</text>
</comment>
<feature type="domain" description="J" evidence="2">
    <location>
        <begin position="108"/>
        <end position="171"/>
    </location>
</feature>
<dbReference type="Pfam" id="PF00226">
    <property type="entry name" value="DnaJ"/>
    <property type="match status" value="1"/>
</dbReference>
<dbReference type="SMART" id="SM00271">
    <property type="entry name" value="DnaJ"/>
    <property type="match status" value="1"/>
</dbReference>
<dbReference type="InterPro" id="IPR001623">
    <property type="entry name" value="DnaJ_domain"/>
</dbReference>
<dbReference type="PRINTS" id="PR00625">
    <property type="entry name" value="JDOMAIN"/>
</dbReference>
<accession>A0A8J2SXW8</accession>
<dbReference type="CDD" id="cd06257">
    <property type="entry name" value="DnaJ"/>
    <property type="match status" value="1"/>
</dbReference>
<evidence type="ECO:0000259" key="2">
    <source>
        <dbReference type="PROSITE" id="PS50076"/>
    </source>
</evidence>
<dbReference type="InterPro" id="IPR050817">
    <property type="entry name" value="DjlA_DnaK_co-chaperone"/>
</dbReference>
<evidence type="ECO:0000256" key="1">
    <source>
        <dbReference type="SAM" id="MobiDB-lite"/>
    </source>
</evidence>
<dbReference type="OrthoDB" id="10250354at2759"/>
<reference evidence="3" key="1">
    <citation type="submission" date="2021-11" db="EMBL/GenBank/DDBJ databases">
        <authorList>
            <consortium name="Genoscope - CEA"/>
            <person name="William W."/>
        </authorList>
    </citation>
    <scope>NUCLEOTIDE SEQUENCE</scope>
</reference>
<sequence length="188" mass="19997">MAQAPTRVDSFADGGTQGDTEPGAPTSPGPGRSWADVFGTAAKPSSSSPPMPPMPWEEAAAAPAPSWTAPIERFLASAAASLSAATQPPPPHPKPRLPRSVDFTSAPSHYTTLGVAPTAPQAEIRAAYRRLALEHHPDRRGARGEERMARVNAAYAVLDSPRARRSYDYDLRFGRFDGARRRGAEAAD</sequence>
<dbReference type="Proteomes" id="UP000789595">
    <property type="component" value="Unassembled WGS sequence"/>
</dbReference>
<proteinExistence type="predicted"/>
<feature type="compositionally biased region" description="Low complexity" evidence="1">
    <location>
        <begin position="56"/>
        <end position="65"/>
    </location>
</feature>
<keyword evidence="4" id="KW-1185">Reference proteome</keyword>
<organism evidence="3 4">
    <name type="scientific">Pelagomonas calceolata</name>
    <dbReference type="NCBI Taxonomy" id="35677"/>
    <lineage>
        <taxon>Eukaryota</taxon>
        <taxon>Sar</taxon>
        <taxon>Stramenopiles</taxon>
        <taxon>Ochrophyta</taxon>
        <taxon>Pelagophyceae</taxon>
        <taxon>Pelagomonadales</taxon>
        <taxon>Pelagomonadaceae</taxon>
        <taxon>Pelagomonas</taxon>
    </lineage>
</organism>
<feature type="compositionally biased region" description="Polar residues" evidence="1">
    <location>
        <begin position="102"/>
        <end position="111"/>
    </location>
</feature>
<evidence type="ECO:0000313" key="3">
    <source>
        <dbReference type="EMBL" id="CAH0379800.1"/>
    </source>
</evidence>
<dbReference type="PANTHER" id="PTHR24074">
    <property type="entry name" value="CO-CHAPERONE PROTEIN DJLA"/>
    <property type="match status" value="1"/>
</dbReference>
<gene>
    <name evidence="3" type="ORF">PECAL_6P14380</name>
</gene>
<feature type="region of interest" description="Disordered" evidence="1">
    <location>
        <begin position="79"/>
        <end position="121"/>
    </location>
</feature>
<dbReference type="AlphaFoldDB" id="A0A8J2SXW8"/>